<evidence type="ECO:0000259" key="5">
    <source>
        <dbReference type="SMART" id="SM00563"/>
    </source>
</evidence>
<dbReference type="CDD" id="cd07989">
    <property type="entry name" value="LPLAT_AGPAT-like"/>
    <property type="match status" value="1"/>
</dbReference>
<feature type="transmembrane region" description="Helical" evidence="4">
    <location>
        <begin position="6"/>
        <end position="29"/>
    </location>
</feature>
<dbReference type="GO" id="GO:0003841">
    <property type="term" value="F:1-acylglycerol-3-phosphate O-acyltransferase activity"/>
    <property type="evidence" value="ECO:0007669"/>
    <property type="project" value="TreeGrafter"/>
</dbReference>
<evidence type="ECO:0000313" key="6">
    <source>
        <dbReference type="EMBL" id="VUX46269.1"/>
    </source>
</evidence>
<gene>
    <name evidence="6" type="ORF">DF3PA_20169</name>
</gene>
<evidence type="ECO:0000256" key="3">
    <source>
        <dbReference type="ARBA" id="ARBA00023315"/>
    </source>
</evidence>
<dbReference type="PANTHER" id="PTHR10434:SF40">
    <property type="entry name" value="1-ACYL-SN-GLYCEROL-3-PHOSPHATE ACYLTRANSFERASE"/>
    <property type="match status" value="1"/>
</dbReference>
<comment type="pathway">
    <text evidence="1">Lipid metabolism.</text>
</comment>
<keyword evidence="7" id="KW-1185">Reference proteome</keyword>
<dbReference type="Pfam" id="PF01553">
    <property type="entry name" value="Acyltransferase"/>
    <property type="match status" value="1"/>
</dbReference>
<sequence>MTGVRSGIFAVVACLWTGLLFIVGLPILLLPRRFVQGLARLWTRGLLVLLACICGLNYRIIGGEHLPAGPVIIAANHQSAWDTLVFHALLPDPVFVLKRELLRVPFLGWYLSRAGNIAIDRRAGFRALKLMVPHARRRLGEGAQVIVFPEGVRAAPGELQPFQPGIAALYRAAAVPLVPVALNSGLFWRRRSFTKHAGQITLEFLPPLPGGLDREAFMTELAGRIGAAASRLAAAATIEPAEKGDLKASGRL</sequence>
<evidence type="ECO:0000256" key="2">
    <source>
        <dbReference type="ARBA" id="ARBA00022679"/>
    </source>
</evidence>
<dbReference type="SUPFAM" id="SSF69593">
    <property type="entry name" value="Glycerol-3-phosphate (1)-acyltransferase"/>
    <property type="match status" value="1"/>
</dbReference>
<evidence type="ECO:0000256" key="1">
    <source>
        <dbReference type="ARBA" id="ARBA00005189"/>
    </source>
</evidence>
<dbReference type="AlphaFoldDB" id="A0A564WDP4"/>
<keyword evidence="3 6" id="KW-0012">Acyltransferase</keyword>
<keyword evidence="2" id="KW-0808">Transferase</keyword>
<dbReference type="GO" id="GO:0006654">
    <property type="term" value="P:phosphatidic acid biosynthetic process"/>
    <property type="evidence" value="ECO:0007669"/>
    <property type="project" value="TreeGrafter"/>
</dbReference>
<accession>A0A564WDP4</accession>
<evidence type="ECO:0000256" key="4">
    <source>
        <dbReference type="SAM" id="Phobius"/>
    </source>
</evidence>
<dbReference type="InterPro" id="IPR002123">
    <property type="entry name" value="Plipid/glycerol_acylTrfase"/>
</dbReference>
<dbReference type="SMART" id="SM00563">
    <property type="entry name" value="PlsC"/>
    <property type="match status" value="1"/>
</dbReference>
<keyword evidence="4" id="KW-0812">Transmembrane</keyword>
<name>A0A564WDP4_9PROT</name>
<reference evidence="6" key="1">
    <citation type="submission" date="2018-11" db="EMBL/GenBank/DDBJ databases">
        <authorList>
            <person name="Onetto C."/>
        </authorList>
    </citation>
    <scope>NUCLEOTIDE SEQUENCE [LARGE SCALE GENOMIC DNA]</scope>
</reference>
<feature type="domain" description="Phospholipid/glycerol acyltransferase" evidence="5">
    <location>
        <begin position="71"/>
        <end position="185"/>
    </location>
</feature>
<evidence type="ECO:0000313" key="7">
    <source>
        <dbReference type="Proteomes" id="UP000326641"/>
    </source>
</evidence>
<keyword evidence="4" id="KW-1133">Transmembrane helix</keyword>
<organism evidence="6 7">
    <name type="scientific">Candidatus Defluviicoccus seviourii</name>
    <dbReference type="NCBI Taxonomy" id="2565273"/>
    <lineage>
        <taxon>Bacteria</taxon>
        <taxon>Pseudomonadati</taxon>
        <taxon>Pseudomonadota</taxon>
        <taxon>Alphaproteobacteria</taxon>
        <taxon>Rhodospirillales</taxon>
        <taxon>Rhodospirillaceae</taxon>
        <taxon>Defluviicoccus</taxon>
    </lineage>
</organism>
<comment type="caution">
    <text evidence="6">The sequence shown here is derived from an EMBL/GenBank/DDBJ whole genome shotgun (WGS) entry which is preliminary data.</text>
</comment>
<dbReference type="Proteomes" id="UP000326641">
    <property type="component" value="Unassembled WGS sequence"/>
</dbReference>
<proteinExistence type="predicted"/>
<protein>
    <submittedName>
        <fullName evidence="6">Acyl-phosphate glycerol 3-phosphate acyltransferase</fullName>
    </submittedName>
</protein>
<keyword evidence="4" id="KW-0472">Membrane</keyword>
<dbReference type="PANTHER" id="PTHR10434">
    <property type="entry name" value="1-ACYL-SN-GLYCEROL-3-PHOSPHATE ACYLTRANSFERASE"/>
    <property type="match status" value="1"/>
</dbReference>
<dbReference type="EMBL" id="UXAT02000012">
    <property type="protein sequence ID" value="VUX46269.1"/>
    <property type="molecule type" value="Genomic_DNA"/>
</dbReference>